<evidence type="ECO:0000256" key="1">
    <source>
        <dbReference type="SAM" id="MobiDB-lite"/>
    </source>
</evidence>
<reference evidence="2" key="2">
    <citation type="journal article" date="2023" name="Science">
        <title>Genomic signatures of disease resistance in endangered staghorn corals.</title>
        <authorList>
            <person name="Vollmer S.V."/>
            <person name="Selwyn J.D."/>
            <person name="Despard B.A."/>
            <person name="Roesel C.L."/>
        </authorList>
    </citation>
    <scope>NUCLEOTIDE SEQUENCE</scope>
    <source>
        <strain evidence="2">K2</strain>
    </source>
</reference>
<name>A0AAD9PZX8_ACRCE</name>
<dbReference type="Proteomes" id="UP001249851">
    <property type="component" value="Unassembled WGS sequence"/>
</dbReference>
<proteinExistence type="predicted"/>
<keyword evidence="3" id="KW-1185">Reference proteome</keyword>
<feature type="compositionally biased region" description="Polar residues" evidence="1">
    <location>
        <begin position="61"/>
        <end position="73"/>
    </location>
</feature>
<sequence length="177" mass="20206">MSHSFEVLLHALAFPEQGMSHSSFLVVPLMSQLPRLHEGHWGMIRQASHSSQLRGDEGDSNPLTITNWRNTPTEGIKKSPVQRLMGTCTRTCCKHMKISWFTYLTRTPLPNYSIRSKVKKSAPVQQQGDFQETSLSSSCTYCKDDAYYSEIRCRNQVCARKKNPSGRYIVQDQPLPR</sequence>
<protein>
    <submittedName>
        <fullName evidence="2">Uncharacterized protein</fullName>
    </submittedName>
</protein>
<evidence type="ECO:0000313" key="3">
    <source>
        <dbReference type="Proteomes" id="UP001249851"/>
    </source>
</evidence>
<comment type="caution">
    <text evidence="2">The sequence shown here is derived from an EMBL/GenBank/DDBJ whole genome shotgun (WGS) entry which is preliminary data.</text>
</comment>
<organism evidence="2 3">
    <name type="scientific">Acropora cervicornis</name>
    <name type="common">Staghorn coral</name>
    <dbReference type="NCBI Taxonomy" id="6130"/>
    <lineage>
        <taxon>Eukaryota</taxon>
        <taxon>Metazoa</taxon>
        <taxon>Cnidaria</taxon>
        <taxon>Anthozoa</taxon>
        <taxon>Hexacorallia</taxon>
        <taxon>Scleractinia</taxon>
        <taxon>Astrocoeniina</taxon>
        <taxon>Acroporidae</taxon>
        <taxon>Acropora</taxon>
    </lineage>
</organism>
<accession>A0AAD9PZX8</accession>
<feature type="region of interest" description="Disordered" evidence="1">
    <location>
        <begin position="48"/>
        <end position="74"/>
    </location>
</feature>
<dbReference type="EMBL" id="JARQWQ010000089">
    <property type="protein sequence ID" value="KAK2552247.1"/>
    <property type="molecule type" value="Genomic_DNA"/>
</dbReference>
<evidence type="ECO:0000313" key="2">
    <source>
        <dbReference type="EMBL" id="KAK2552247.1"/>
    </source>
</evidence>
<dbReference type="AlphaFoldDB" id="A0AAD9PZX8"/>
<gene>
    <name evidence="2" type="ORF">P5673_026774</name>
</gene>
<reference evidence="2" key="1">
    <citation type="journal article" date="2023" name="G3 (Bethesda)">
        <title>Whole genome assembly and annotation of the endangered Caribbean coral Acropora cervicornis.</title>
        <authorList>
            <person name="Selwyn J.D."/>
            <person name="Vollmer S.V."/>
        </authorList>
    </citation>
    <scope>NUCLEOTIDE SEQUENCE</scope>
    <source>
        <strain evidence="2">K2</strain>
    </source>
</reference>